<reference evidence="3" key="1">
    <citation type="submission" date="2008-12" db="EMBL/GenBank/DDBJ databases">
        <title>Annotation of Streptomyces ghanaensis ATCC 14672.</title>
        <authorList>
            <consortium name="The Broad Institute Genome Sequencing Platform"/>
            <consortium name="Broad Institute Microbial Sequencing Center"/>
            <person name="Fischbach M."/>
            <person name="Ward D."/>
            <person name="Young S."/>
            <person name="Kodira C.D."/>
            <person name="Zeng Q."/>
            <person name="Koehrsen M."/>
            <person name="Godfrey P."/>
            <person name="Alvarado L."/>
            <person name="Berlin A.M."/>
            <person name="Borenstein D."/>
            <person name="Chen Z."/>
            <person name="Engels R."/>
            <person name="Freedman E."/>
            <person name="Gellesch M."/>
            <person name="Goldberg J."/>
            <person name="Griggs A."/>
            <person name="Gujja S."/>
            <person name="Heiman D.I."/>
            <person name="Hepburn T.A."/>
            <person name="Howarth C."/>
            <person name="Jen D."/>
            <person name="Larson L."/>
            <person name="Lewis B."/>
            <person name="Mehta T."/>
            <person name="Park D."/>
            <person name="Pearson M."/>
            <person name="Roberts A."/>
            <person name="Saif S."/>
            <person name="Shea T.D."/>
            <person name="Shenoy N."/>
            <person name="Sisk P."/>
            <person name="Stolte C."/>
            <person name="Sykes S.N."/>
            <person name="Walk T."/>
            <person name="White J."/>
            <person name="Yandava C."/>
            <person name="Straight P."/>
            <person name="Clardy J."/>
            <person name="Hung D."/>
            <person name="Kolter R."/>
            <person name="Mekalanos J."/>
            <person name="Walker S."/>
            <person name="Walsh C.T."/>
            <person name="Wieland B.L.C."/>
            <person name="Ilzarbe M."/>
            <person name="Galagan J."/>
            <person name="Nusbaum C."/>
            <person name="Birren B."/>
        </authorList>
    </citation>
    <scope>NUCLEOTIDE SEQUENCE [LARGE SCALE GENOMIC DNA]</scope>
    <source>
        <strain evidence="3">ATCC 14672 / DSM 40746 / JCM 4963 / KCTC 9882 / NRRL B-12104 / FH 1290</strain>
    </source>
</reference>
<evidence type="ECO:0000313" key="2">
    <source>
        <dbReference type="EMBL" id="EFE64819.2"/>
    </source>
</evidence>
<dbReference type="Proteomes" id="UP000003824">
    <property type="component" value="Unassembled WGS sequence"/>
</dbReference>
<sequence>MSRTYGGNERRFPHGPWTGTLPHGQDTDNVERLPEGSQDMRLGRRQVRPVPHTRPTGPGTPRIRRTGRTPVECPARHGAAYLRVCSENAVYLAMAVLLVRRLTRPVR</sequence>
<organism evidence="2 3">
    <name type="scientific">Streptomyces viridosporus (strain ATCC 14672 / DSM 40746 / JCM 4963 / KCTC 9882 / NRRL B-12104 / FH 1290)</name>
    <name type="common">Streptomyces ghanaensis</name>
    <dbReference type="NCBI Taxonomy" id="566461"/>
    <lineage>
        <taxon>Bacteria</taxon>
        <taxon>Bacillati</taxon>
        <taxon>Actinomycetota</taxon>
        <taxon>Actinomycetes</taxon>
        <taxon>Kitasatosporales</taxon>
        <taxon>Streptomycetaceae</taxon>
        <taxon>Streptomyces</taxon>
    </lineage>
</organism>
<feature type="compositionally biased region" description="Basic and acidic residues" evidence="1">
    <location>
        <begin position="25"/>
        <end position="34"/>
    </location>
</feature>
<protein>
    <submittedName>
        <fullName evidence="2">Predicted protein</fullName>
    </submittedName>
</protein>
<dbReference type="EMBL" id="DS999641">
    <property type="protein sequence ID" value="EFE64819.2"/>
    <property type="molecule type" value="Genomic_DNA"/>
</dbReference>
<proteinExistence type="predicted"/>
<dbReference type="AlphaFoldDB" id="D5ZTY5"/>
<feature type="compositionally biased region" description="Low complexity" evidence="1">
    <location>
        <begin position="48"/>
        <end position="61"/>
    </location>
</feature>
<accession>D5ZTY5</accession>
<evidence type="ECO:0000313" key="3">
    <source>
        <dbReference type="Proteomes" id="UP000003824"/>
    </source>
</evidence>
<evidence type="ECO:0000256" key="1">
    <source>
        <dbReference type="SAM" id="MobiDB-lite"/>
    </source>
</evidence>
<feature type="region of interest" description="Disordered" evidence="1">
    <location>
        <begin position="1"/>
        <end position="71"/>
    </location>
</feature>
<name>D5ZTY5_STRV1</name>
<gene>
    <name evidence="2" type="ORF">SSFG_00076</name>
</gene>